<comment type="caution">
    <text evidence="2">The sequence shown here is derived from an EMBL/GenBank/DDBJ whole genome shotgun (WGS) entry which is preliminary data.</text>
</comment>
<proteinExistence type="predicted"/>
<accession>A0ABD3MUG4</accession>
<evidence type="ECO:0000256" key="1">
    <source>
        <dbReference type="SAM" id="MobiDB-lite"/>
    </source>
</evidence>
<feature type="region of interest" description="Disordered" evidence="1">
    <location>
        <begin position="67"/>
        <end position="97"/>
    </location>
</feature>
<protein>
    <submittedName>
        <fullName evidence="2">Uncharacterized protein</fullName>
    </submittedName>
</protein>
<feature type="compositionally biased region" description="Basic and acidic residues" evidence="1">
    <location>
        <begin position="19"/>
        <end position="40"/>
    </location>
</feature>
<dbReference type="AlphaFoldDB" id="A0ABD3MUG4"/>
<reference evidence="2 3" key="1">
    <citation type="submission" date="2024-10" db="EMBL/GenBank/DDBJ databases">
        <title>Updated reference genomes for cyclostephanoid diatoms.</title>
        <authorList>
            <person name="Roberts W.R."/>
            <person name="Alverson A.J."/>
        </authorList>
    </citation>
    <scope>NUCLEOTIDE SEQUENCE [LARGE SCALE GENOMIC DNA]</scope>
    <source>
        <strain evidence="2 3">AJA232-27</strain>
    </source>
</reference>
<dbReference type="EMBL" id="JALLBG020000108">
    <property type="protein sequence ID" value="KAL3764100.1"/>
    <property type="molecule type" value="Genomic_DNA"/>
</dbReference>
<evidence type="ECO:0000313" key="3">
    <source>
        <dbReference type="Proteomes" id="UP001530293"/>
    </source>
</evidence>
<evidence type="ECO:0000313" key="2">
    <source>
        <dbReference type="EMBL" id="KAL3764100.1"/>
    </source>
</evidence>
<keyword evidence="3" id="KW-1185">Reference proteome</keyword>
<feature type="region of interest" description="Disordered" evidence="1">
    <location>
        <begin position="1"/>
        <end position="40"/>
    </location>
</feature>
<gene>
    <name evidence="2" type="ORF">ACHAWU_003912</name>
</gene>
<name>A0ABD3MUG4_9STRA</name>
<organism evidence="2 3">
    <name type="scientific">Discostella pseudostelligera</name>
    <dbReference type="NCBI Taxonomy" id="259834"/>
    <lineage>
        <taxon>Eukaryota</taxon>
        <taxon>Sar</taxon>
        <taxon>Stramenopiles</taxon>
        <taxon>Ochrophyta</taxon>
        <taxon>Bacillariophyta</taxon>
        <taxon>Coscinodiscophyceae</taxon>
        <taxon>Thalassiosirophycidae</taxon>
        <taxon>Stephanodiscales</taxon>
        <taxon>Stephanodiscaceae</taxon>
        <taxon>Discostella</taxon>
    </lineage>
</organism>
<sequence length="148" mass="16158">MEAASDSADEPTPKIFLHARFEVPRASGGDDDHSCDHSEHTSIQSSLDINDQYFDTTNCNPAIIGLPHGAEPIKPEPGDYSYSGMHDQGPLPEPNEGGQFAQIIGFVNAAKKASDAYLTEVIEKEKVLAKAQTTEVTADDHNHKRKRK</sequence>
<dbReference type="Proteomes" id="UP001530293">
    <property type="component" value="Unassembled WGS sequence"/>
</dbReference>